<evidence type="ECO:0000313" key="5">
    <source>
        <dbReference type="Proteomes" id="UP000187608"/>
    </source>
</evidence>
<name>A0A1N7IZI4_9BACI</name>
<proteinExistence type="inferred from homology"/>
<organism evidence="4 5">
    <name type="scientific">Salimicrobium flavidum</name>
    <dbReference type="NCBI Taxonomy" id="570947"/>
    <lineage>
        <taxon>Bacteria</taxon>
        <taxon>Bacillati</taxon>
        <taxon>Bacillota</taxon>
        <taxon>Bacilli</taxon>
        <taxon>Bacillales</taxon>
        <taxon>Bacillaceae</taxon>
        <taxon>Salimicrobium</taxon>
    </lineage>
</organism>
<dbReference type="AlphaFoldDB" id="A0A1N7IZI4"/>
<evidence type="ECO:0000256" key="3">
    <source>
        <dbReference type="ARBA" id="ARBA00023295"/>
    </source>
</evidence>
<comment type="similarity">
    <text evidence="1">Belongs to the glycosyl hydrolase 8 (cellulase D) family.</text>
</comment>
<evidence type="ECO:0000256" key="2">
    <source>
        <dbReference type="ARBA" id="ARBA00022801"/>
    </source>
</evidence>
<keyword evidence="3" id="KW-0326">Glycosidase</keyword>
<evidence type="ECO:0000256" key="1">
    <source>
        <dbReference type="ARBA" id="ARBA00009209"/>
    </source>
</evidence>
<reference evidence="5" key="1">
    <citation type="submission" date="2017-01" db="EMBL/GenBank/DDBJ databases">
        <authorList>
            <person name="Varghese N."/>
            <person name="Submissions S."/>
        </authorList>
    </citation>
    <scope>NUCLEOTIDE SEQUENCE [LARGE SCALE GENOMIC DNA]</scope>
    <source>
        <strain evidence="5">DSM 23127</strain>
    </source>
</reference>
<protein>
    <submittedName>
        <fullName evidence="4">Glycosyl hydrolases family 8</fullName>
    </submittedName>
</protein>
<gene>
    <name evidence="4" type="ORF">SAMN05421687_10347</name>
</gene>
<dbReference type="STRING" id="570947.SAMN05421687_10347"/>
<dbReference type="InterPro" id="IPR002037">
    <property type="entry name" value="Glyco_hydro_8"/>
</dbReference>
<keyword evidence="5" id="KW-1185">Reference proteome</keyword>
<dbReference type="InterPro" id="IPR012341">
    <property type="entry name" value="6hp_glycosidase-like_sf"/>
</dbReference>
<keyword evidence="2 4" id="KW-0378">Hydrolase</keyword>
<accession>A0A1N7IZI4</accession>
<dbReference type="Proteomes" id="UP000187608">
    <property type="component" value="Unassembled WGS sequence"/>
</dbReference>
<dbReference type="SUPFAM" id="SSF48208">
    <property type="entry name" value="Six-hairpin glycosidases"/>
    <property type="match status" value="1"/>
</dbReference>
<dbReference type="Gene3D" id="1.50.10.10">
    <property type="match status" value="1"/>
</dbReference>
<dbReference type="OrthoDB" id="1779554at2"/>
<dbReference type="RefSeq" id="WP_076557505.1">
    <property type="nucleotide sequence ID" value="NZ_FTOC01000003.1"/>
</dbReference>
<dbReference type="InterPro" id="IPR008928">
    <property type="entry name" value="6-hairpin_glycosidase_sf"/>
</dbReference>
<dbReference type="EMBL" id="FTOC01000003">
    <property type="protein sequence ID" value="SIS42470.1"/>
    <property type="molecule type" value="Genomic_DNA"/>
</dbReference>
<dbReference type="GO" id="GO:0005975">
    <property type="term" value="P:carbohydrate metabolic process"/>
    <property type="evidence" value="ECO:0007669"/>
    <property type="project" value="InterPro"/>
</dbReference>
<dbReference type="Pfam" id="PF01270">
    <property type="entry name" value="Glyco_hydro_8"/>
    <property type="match status" value="1"/>
</dbReference>
<evidence type="ECO:0000313" key="4">
    <source>
        <dbReference type="EMBL" id="SIS42470.1"/>
    </source>
</evidence>
<dbReference type="GO" id="GO:0004553">
    <property type="term" value="F:hydrolase activity, hydrolyzing O-glycosyl compounds"/>
    <property type="evidence" value="ECO:0007669"/>
    <property type="project" value="InterPro"/>
</dbReference>
<sequence length="360" mass="41604">MTITFTVVLIFFSIFFLRAFNGNSTNEDTYRFIDQNLRNSNGTFATYMQEDTEEDADEVQGKEALSETVGLWMEYALTAGKQELFEEAYQQLNQFFLDQDGFIYWKLSKEGEYEEYINALIDDVRIIKALWAAHERWGDDKYRETADNIGKAVGENNVYESVMIDFYDKSIGYSSDFLTTSYLGVEDLDFLLEKEYITPEVHGESFKVLQNLPKKNGFYPKTYMVERDELKYDAKINMIDQLIVALNSPGESKELTSFIEEEVNTRGTLHGIYSLNTKEPLVDYESPAIYGLLISYAIKFDNEELAMKTYDRLIEFRENGGEYKGGYSVGEDENTHIFDNLLPMIAIEELKNAGWLNENS</sequence>